<dbReference type="InterPro" id="IPR029055">
    <property type="entry name" value="Ntn_hydrolases_N"/>
</dbReference>
<dbReference type="InterPro" id="IPR043137">
    <property type="entry name" value="GGT_ssub_C"/>
</dbReference>
<dbReference type="GO" id="GO:0016787">
    <property type="term" value="F:hydrolase activity"/>
    <property type="evidence" value="ECO:0007669"/>
    <property type="project" value="UniProtKB-KW"/>
</dbReference>
<gene>
    <name evidence="5" type="ORF">SAMN05518684_12527</name>
</gene>
<proteinExistence type="inferred from homology"/>
<dbReference type="PANTHER" id="PTHR43199">
    <property type="entry name" value="GLUTATHIONE HYDROLASE"/>
    <property type="match status" value="1"/>
</dbReference>
<accession>A0A1H9X632</accession>
<dbReference type="OrthoDB" id="9781342at2"/>
<comment type="similarity">
    <text evidence="1">Belongs to the gamma-glutamyltransferase family.</text>
</comment>
<reference evidence="6" key="1">
    <citation type="submission" date="2016-10" db="EMBL/GenBank/DDBJ databases">
        <authorList>
            <person name="Varghese N."/>
            <person name="Submissions S."/>
        </authorList>
    </citation>
    <scope>NUCLEOTIDE SEQUENCE [LARGE SCALE GENOMIC DNA]</scope>
    <source>
        <strain evidence="6">S9</strain>
    </source>
</reference>
<name>A0A1H9X632_9BACI</name>
<dbReference type="Gene3D" id="3.60.20.40">
    <property type="match status" value="1"/>
</dbReference>
<dbReference type="AlphaFoldDB" id="A0A1H9X632"/>
<dbReference type="STRING" id="1601833.SAMN05518684_12527"/>
<evidence type="ECO:0000256" key="4">
    <source>
        <dbReference type="ARBA" id="ARBA00023145"/>
    </source>
</evidence>
<dbReference type="InterPro" id="IPR043138">
    <property type="entry name" value="GGT_lsub"/>
</dbReference>
<dbReference type="InterPro" id="IPR051792">
    <property type="entry name" value="GGT_bact"/>
</dbReference>
<evidence type="ECO:0000256" key="3">
    <source>
        <dbReference type="ARBA" id="ARBA00022801"/>
    </source>
</evidence>
<evidence type="ECO:0000256" key="2">
    <source>
        <dbReference type="ARBA" id="ARBA00022679"/>
    </source>
</evidence>
<dbReference type="PRINTS" id="PR01210">
    <property type="entry name" value="GGTRANSPTASE"/>
</dbReference>
<evidence type="ECO:0000313" key="6">
    <source>
        <dbReference type="Proteomes" id="UP000198571"/>
    </source>
</evidence>
<keyword evidence="3 5" id="KW-0378">Hydrolase</keyword>
<keyword evidence="2" id="KW-0808">Transferase</keyword>
<dbReference type="EMBL" id="FOGT01000025">
    <property type="protein sequence ID" value="SES41327.1"/>
    <property type="molecule type" value="Genomic_DNA"/>
</dbReference>
<evidence type="ECO:0000256" key="1">
    <source>
        <dbReference type="ARBA" id="ARBA00009381"/>
    </source>
</evidence>
<dbReference type="Pfam" id="PF01019">
    <property type="entry name" value="G_glu_transpept"/>
    <property type="match status" value="1"/>
</dbReference>
<keyword evidence="4" id="KW-0865">Zymogen</keyword>
<keyword evidence="6" id="KW-1185">Reference proteome</keyword>
<sequence length="557" mass="60427">MRMTRPFKLLLLTFILAAAAAFLLFITNPFDETDSPSLPQTAERAGLKTFFEKDEDAINEFGVSTDNPQATDIGMKVLEEGGNAVDAAVAVAYALGTLEPYSSGIGGGGIMMVHPPGEEPIVYDYRTMAPVSGPVPDSGTGVPGFVAGMDRVHSDLGSVPLEQLVEPSVDLAENGIEIDDLFESRLINSSHRMPVDELSTFYPNGTPLRKGDTLPQPELAETLRSIQAEGPAAFYEGKIGEAMTDDIAGLEKEDLKAYDVQIKESLKGSFYGYEVYSPPAPSAGGMLIQSLQLAEALEVDESVNDPEELAVLLGEINRRAHMEHQEFIGDPDFSDVPDGEMVSGSHTEKLAETIDGKNLKDEFKSPLETKADKENDENTTHFVIVDESGLMVSATNTLSNFFGTGDYIEGFFMTSQLRNFSNNSSSPNYEEAGKRSNSYMVPSILAYESNPVLGIGSAGGRRIPSMLTQTLIHSIVYGLPLQEAVEEPRFYLEVFEDELNSETEISLSGNNGIEVSTSGSPFRFGSVNSLMINYENGTLQGAADPRREGAWRTGRRD</sequence>
<evidence type="ECO:0000313" key="5">
    <source>
        <dbReference type="EMBL" id="SES41327.1"/>
    </source>
</evidence>
<protein>
    <submittedName>
        <fullName evidence="5">Gamma-glutamyltranspeptidase / glutathione hydrolase</fullName>
    </submittedName>
</protein>
<dbReference type="Gene3D" id="1.10.246.130">
    <property type="match status" value="1"/>
</dbReference>
<dbReference type="GO" id="GO:0016740">
    <property type="term" value="F:transferase activity"/>
    <property type="evidence" value="ECO:0007669"/>
    <property type="project" value="UniProtKB-KW"/>
</dbReference>
<organism evidence="5 6">
    <name type="scientific">Salipaludibacillus aurantiacus</name>
    <dbReference type="NCBI Taxonomy" id="1601833"/>
    <lineage>
        <taxon>Bacteria</taxon>
        <taxon>Bacillati</taxon>
        <taxon>Bacillota</taxon>
        <taxon>Bacilli</taxon>
        <taxon>Bacillales</taxon>
        <taxon>Bacillaceae</taxon>
    </lineage>
</organism>
<dbReference type="Proteomes" id="UP000198571">
    <property type="component" value="Unassembled WGS sequence"/>
</dbReference>
<dbReference type="SUPFAM" id="SSF56235">
    <property type="entry name" value="N-terminal nucleophile aminohydrolases (Ntn hydrolases)"/>
    <property type="match status" value="1"/>
</dbReference>
<dbReference type="PANTHER" id="PTHR43199:SF1">
    <property type="entry name" value="GLUTATHIONE HYDROLASE PROENZYME"/>
    <property type="match status" value="1"/>
</dbReference>